<accession>A0A9Q3CT11</accession>
<evidence type="ECO:0000256" key="1">
    <source>
        <dbReference type="SAM" id="MobiDB-lite"/>
    </source>
</evidence>
<feature type="compositionally biased region" description="Polar residues" evidence="1">
    <location>
        <begin position="98"/>
        <end position="131"/>
    </location>
</feature>
<dbReference type="AlphaFoldDB" id="A0A9Q3CT11"/>
<feature type="compositionally biased region" description="Basic residues" evidence="1">
    <location>
        <begin position="133"/>
        <end position="144"/>
    </location>
</feature>
<sequence>MDQVLQLHELPKDLFQWSMDNNRCNLASHWEEIGKSYQRICLKEIYFTDLIVITKAWNPNKQFKHLEERETRIRKNKATIQAIEEQLNQTEPTLILSGSQGVDQLNSPVASNHSGNSRSVSKSHHYSQCQVFSRRRKGYKGKKRPLSETRRKSQTQ</sequence>
<dbReference type="Proteomes" id="UP000765509">
    <property type="component" value="Unassembled WGS sequence"/>
</dbReference>
<evidence type="ECO:0000313" key="2">
    <source>
        <dbReference type="EMBL" id="MBW0489292.1"/>
    </source>
</evidence>
<organism evidence="2 3">
    <name type="scientific">Austropuccinia psidii MF-1</name>
    <dbReference type="NCBI Taxonomy" id="1389203"/>
    <lineage>
        <taxon>Eukaryota</taxon>
        <taxon>Fungi</taxon>
        <taxon>Dikarya</taxon>
        <taxon>Basidiomycota</taxon>
        <taxon>Pucciniomycotina</taxon>
        <taxon>Pucciniomycetes</taxon>
        <taxon>Pucciniales</taxon>
        <taxon>Sphaerophragmiaceae</taxon>
        <taxon>Austropuccinia</taxon>
    </lineage>
</organism>
<evidence type="ECO:0000313" key="3">
    <source>
        <dbReference type="Proteomes" id="UP000765509"/>
    </source>
</evidence>
<dbReference type="EMBL" id="AVOT02010007">
    <property type="protein sequence ID" value="MBW0489292.1"/>
    <property type="molecule type" value="Genomic_DNA"/>
</dbReference>
<keyword evidence="3" id="KW-1185">Reference proteome</keyword>
<protein>
    <submittedName>
        <fullName evidence="2">Uncharacterized protein</fullName>
    </submittedName>
</protein>
<proteinExistence type="predicted"/>
<comment type="caution">
    <text evidence="2">The sequence shown here is derived from an EMBL/GenBank/DDBJ whole genome shotgun (WGS) entry which is preliminary data.</text>
</comment>
<gene>
    <name evidence="2" type="ORF">O181_029007</name>
</gene>
<name>A0A9Q3CT11_9BASI</name>
<reference evidence="2" key="1">
    <citation type="submission" date="2021-03" db="EMBL/GenBank/DDBJ databases">
        <title>Draft genome sequence of rust myrtle Austropuccinia psidii MF-1, a brazilian biotype.</title>
        <authorList>
            <person name="Quecine M.C."/>
            <person name="Pachon D.M.R."/>
            <person name="Bonatelli M.L."/>
            <person name="Correr F.H."/>
            <person name="Franceschini L.M."/>
            <person name="Leite T.F."/>
            <person name="Margarido G.R.A."/>
            <person name="Almeida C.A."/>
            <person name="Ferrarezi J.A."/>
            <person name="Labate C.A."/>
        </authorList>
    </citation>
    <scope>NUCLEOTIDE SEQUENCE</scope>
    <source>
        <strain evidence="2">MF-1</strain>
    </source>
</reference>
<feature type="compositionally biased region" description="Basic and acidic residues" evidence="1">
    <location>
        <begin position="145"/>
        <end position="156"/>
    </location>
</feature>
<feature type="region of interest" description="Disordered" evidence="1">
    <location>
        <begin position="98"/>
        <end position="156"/>
    </location>
</feature>